<feature type="domain" description="RNA-binding protein KhpB N-terminal" evidence="1">
    <location>
        <begin position="5"/>
        <end position="56"/>
    </location>
</feature>
<organism evidence="2 4">
    <name type="scientific">Heyndrickxia ginsengihumi</name>
    <dbReference type="NCBI Taxonomy" id="363870"/>
    <lineage>
        <taxon>Bacteria</taxon>
        <taxon>Bacillati</taxon>
        <taxon>Bacillota</taxon>
        <taxon>Bacilli</taxon>
        <taxon>Bacillales</taxon>
        <taxon>Bacillaceae</taxon>
        <taxon>Heyndrickxia</taxon>
    </lineage>
</organism>
<dbReference type="OrthoDB" id="1279at2"/>
<dbReference type="Gene3D" id="3.30.30.80">
    <property type="entry name" value="probable RNA-binding protein from clostridium symbiosum atcc 14940"/>
    <property type="match status" value="1"/>
</dbReference>
<evidence type="ECO:0000313" key="3">
    <source>
        <dbReference type="EMBL" id="NEY19403.1"/>
    </source>
</evidence>
<evidence type="ECO:0000259" key="1">
    <source>
        <dbReference type="SMART" id="SM01245"/>
    </source>
</evidence>
<dbReference type="STRING" id="363870.NG54_04045"/>
<dbReference type="InterPro" id="IPR038247">
    <property type="entry name" value="Jag_N_dom_sf"/>
</dbReference>
<name>A0A0A6VI89_9BACI</name>
<evidence type="ECO:0000313" key="5">
    <source>
        <dbReference type="Proteomes" id="UP000476934"/>
    </source>
</evidence>
<dbReference type="AlphaFoldDB" id="A0A0A6VI89"/>
<dbReference type="EMBL" id="JAAIWK010000005">
    <property type="protein sequence ID" value="NEY19403.1"/>
    <property type="molecule type" value="Genomic_DNA"/>
</dbReference>
<dbReference type="Proteomes" id="UP000476934">
    <property type="component" value="Unassembled WGS sequence"/>
</dbReference>
<dbReference type="InterPro" id="IPR046865">
    <property type="entry name" value="FapA_b_solenoid"/>
</dbReference>
<dbReference type="Proteomes" id="UP000030588">
    <property type="component" value="Unassembled WGS sequence"/>
</dbReference>
<dbReference type="InterPro" id="IPR005646">
    <property type="entry name" value="FapA"/>
</dbReference>
<accession>A0A0A6VI89</accession>
<evidence type="ECO:0000313" key="4">
    <source>
        <dbReference type="Proteomes" id="UP000030588"/>
    </source>
</evidence>
<dbReference type="InterPro" id="IPR046866">
    <property type="entry name" value="FapA_N"/>
</dbReference>
<protein>
    <submittedName>
        <fullName evidence="3">FapA family protein</fullName>
    </submittedName>
</protein>
<evidence type="ECO:0000313" key="2">
    <source>
        <dbReference type="EMBL" id="KHD86329.1"/>
    </source>
</evidence>
<dbReference type="PANTHER" id="PTHR38032">
    <property type="entry name" value="POLYMERASE-RELATED"/>
    <property type="match status" value="1"/>
</dbReference>
<dbReference type="EMBL" id="JRUN01000007">
    <property type="protein sequence ID" value="KHD86329.1"/>
    <property type="molecule type" value="Genomic_DNA"/>
</dbReference>
<dbReference type="Pfam" id="PF14804">
    <property type="entry name" value="Jag_N"/>
    <property type="match status" value="1"/>
</dbReference>
<reference evidence="2 4" key="1">
    <citation type="submission" date="2014-10" db="EMBL/GenBank/DDBJ databases">
        <title>Draft genome of phytase producing Bacillus ginsengihumi strain M2.11.</title>
        <authorList>
            <person name="Toymentseva A."/>
            <person name="Boulygina E.A."/>
            <person name="Kazakov S.V."/>
            <person name="Kayumov I."/>
            <person name="Suleimanova A.D."/>
            <person name="Mardanova A.M."/>
            <person name="Maria S.N."/>
            <person name="Sergey M.Y."/>
            <person name="Sharipova M.R."/>
        </authorList>
    </citation>
    <scope>NUCLEOTIDE SEQUENCE [LARGE SCALE GENOMIC DNA]</scope>
    <source>
        <strain evidence="2 4">M2.11</strain>
    </source>
</reference>
<dbReference type="Pfam" id="PF20250">
    <property type="entry name" value="FapA_N"/>
    <property type="match status" value="1"/>
</dbReference>
<proteinExistence type="predicted"/>
<reference evidence="3 5" key="3">
    <citation type="submission" date="2020-03" db="EMBL/GenBank/DDBJ databases">
        <title>Bacillus aquiflavi sp. nov., isolated from yellow water of strong flavor Chinese baijiu in Yibin region of China.</title>
        <authorList>
            <person name="Xie J."/>
        </authorList>
    </citation>
    <scope>NUCLEOTIDE SEQUENCE [LARGE SCALE GENOMIC DNA]</scope>
    <source>
        <strain evidence="3 5">Gsoil 114</strain>
    </source>
</reference>
<keyword evidence="5" id="KW-1185">Reference proteome</keyword>
<sequence length="690" mass="76631">METIISKGKNLHEAIRLGLEILETTKDQVNVEIIHNGKKGFLGIRSKYAVVKLTKKEPSTSSSAFSNIEQMLKMIEDDTPAKNNRRSFKKDIQNEIEKEKDEAKVWIKNGKLYSTSTSNHFPSITVHSGIKLFKNDQEVKEKTTVVTDASAYMLKVENKEFATKWELKLDPLKLSARLTVEPGAKWVRHLPDIEADQHIDIKIEENKVITNQLTYQDVMAKLDQLKVKHGFNQAAIMKAITTTEPGTFEIATGIKPKEGKNGWVEIKITLETSQAPKKLEDGRVDYREIQSITTVERGAVIAIIHPPIPGQIGYTVTNEPLPAKQTVPIIVRAGKGIMLVDDKVVALESGRPHFEQRGQLFKVEIMPKLKHNGDVDLSSGNLHFTGDIDVLGEVKQNMIVEARGNINVYKTINQATITASGAIMTYGNVIGSKLSAGKHNMIVTELGKLLGEINQHVEKMIQLIKQLTSAAAFKSNDISSRGVQPLIRILLEKKFKPISPLVQQYVEMIGKAENYLDEDEWKETSLSLSTLFLSLSNEVISIDWLLLLSKKMQELHKRSTVMVEPDSFISLPHAFNSCLYSSGNVSIVGKGCINTKIHAGGSLHVSGVVRGEEVYGGLGVKINEVGSLRGKPTVICVPNNQTIEVNKAMEGTVIQIGSIKHILKETVYHVRARLDHNQCILFETYNGGKS</sequence>
<comment type="caution">
    <text evidence="2">The sequence shown here is derived from an EMBL/GenBank/DDBJ whole genome shotgun (WGS) entry which is preliminary data.</text>
</comment>
<dbReference type="InterPro" id="IPR032782">
    <property type="entry name" value="KhpB_N"/>
</dbReference>
<dbReference type="RefSeq" id="WP_035353459.1">
    <property type="nucleotide sequence ID" value="NZ_JAAIWK010000005.1"/>
</dbReference>
<dbReference type="Pfam" id="PF03961">
    <property type="entry name" value="FapA"/>
    <property type="match status" value="1"/>
</dbReference>
<reference evidence="3" key="2">
    <citation type="submission" date="2020-02" db="EMBL/GenBank/DDBJ databases">
        <authorList>
            <person name="Feng H."/>
        </authorList>
    </citation>
    <scope>NUCLEOTIDE SEQUENCE [LARGE SCALE GENOMIC DNA]</scope>
    <source>
        <strain evidence="3">Gsoil 114</strain>
    </source>
</reference>
<dbReference type="PANTHER" id="PTHR38032:SF1">
    <property type="entry name" value="RNA-BINDING PROTEIN KHPB N-TERMINAL DOMAIN-CONTAINING PROTEIN"/>
    <property type="match status" value="1"/>
</dbReference>
<gene>
    <name evidence="3" type="ORF">G4D61_05400</name>
    <name evidence="2" type="ORF">NG54_04045</name>
</gene>
<dbReference type="SMART" id="SM01245">
    <property type="entry name" value="Jag_N"/>
    <property type="match status" value="1"/>
</dbReference>